<evidence type="ECO:0000256" key="4">
    <source>
        <dbReference type="ARBA" id="ARBA00023002"/>
    </source>
</evidence>
<comment type="cofactor">
    <cofactor evidence="1">
        <name>FAD</name>
        <dbReference type="ChEBI" id="CHEBI:57692"/>
    </cofactor>
</comment>
<name>A0A822ZFM2_NELNU</name>
<dbReference type="Gene3D" id="1.20.990.10">
    <property type="entry name" value="NADPH-cytochrome p450 Reductase, Chain A, domain 3"/>
    <property type="match status" value="1"/>
</dbReference>
<dbReference type="EMBL" id="DUZY01000006">
    <property type="protein sequence ID" value="DAD43310.1"/>
    <property type="molecule type" value="Genomic_DNA"/>
</dbReference>
<evidence type="ECO:0000256" key="1">
    <source>
        <dbReference type="ARBA" id="ARBA00001974"/>
    </source>
</evidence>
<feature type="domain" description="Sulfite reductase [NADPH] flavoprotein alpha-component-like FAD-binding" evidence="5">
    <location>
        <begin position="11"/>
        <end position="86"/>
    </location>
</feature>
<dbReference type="SUPFAM" id="SSF63380">
    <property type="entry name" value="Riboflavin synthase domain-like"/>
    <property type="match status" value="1"/>
</dbReference>
<dbReference type="Pfam" id="PF00667">
    <property type="entry name" value="FAD_binding_1"/>
    <property type="match status" value="1"/>
</dbReference>
<keyword evidence="3" id="KW-0274">FAD</keyword>
<keyword evidence="7" id="KW-1185">Reference proteome</keyword>
<evidence type="ECO:0000313" key="7">
    <source>
        <dbReference type="Proteomes" id="UP000607653"/>
    </source>
</evidence>
<evidence type="ECO:0000256" key="2">
    <source>
        <dbReference type="ARBA" id="ARBA00022630"/>
    </source>
</evidence>
<organism evidence="6 7">
    <name type="scientific">Nelumbo nucifera</name>
    <name type="common">Sacred lotus</name>
    <dbReference type="NCBI Taxonomy" id="4432"/>
    <lineage>
        <taxon>Eukaryota</taxon>
        <taxon>Viridiplantae</taxon>
        <taxon>Streptophyta</taxon>
        <taxon>Embryophyta</taxon>
        <taxon>Tracheophyta</taxon>
        <taxon>Spermatophyta</taxon>
        <taxon>Magnoliopsida</taxon>
        <taxon>Proteales</taxon>
        <taxon>Nelumbonaceae</taxon>
        <taxon>Nelumbo</taxon>
    </lineage>
</organism>
<dbReference type="AlphaFoldDB" id="A0A822ZFM2"/>
<proteinExistence type="predicted"/>
<sequence>MIKEFYLCEKRYETGDPIGVYAENGNETIEKASNLLAQPLDLLFSLHTNKEDGTPLPSSLPPPFPRPCTLRNAIERYADLLNPLRKIV</sequence>
<dbReference type="InterPro" id="IPR023173">
    <property type="entry name" value="NADPH_Cyt_P450_Rdtase_alpha"/>
</dbReference>
<evidence type="ECO:0000259" key="5">
    <source>
        <dbReference type="Pfam" id="PF00667"/>
    </source>
</evidence>
<comment type="caution">
    <text evidence="6">The sequence shown here is derived from an EMBL/GenBank/DDBJ whole genome shotgun (WGS) entry which is preliminary data.</text>
</comment>
<keyword evidence="2" id="KW-0285">Flavoprotein</keyword>
<dbReference type="InterPro" id="IPR003097">
    <property type="entry name" value="CysJ-like_FAD-binding"/>
</dbReference>
<dbReference type="GO" id="GO:0016491">
    <property type="term" value="F:oxidoreductase activity"/>
    <property type="evidence" value="ECO:0007669"/>
    <property type="project" value="UniProtKB-KW"/>
</dbReference>
<accession>A0A822ZFM2</accession>
<evidence type="ECO:0000256" key="3">
    <source>
        <dbReference type="ARBA" id="ARBA00022827"/>
    </source>
</evidence>
<keyword evidence="4" id="KW-0560">Oxidoreductase</keyword>
<evidence type="ECO:0000313" key="6">
    <source>
        <dbReference type="EMBL" id="DAD43310.1"/>
    </source>
</evidence>
<reference evidence="6 7" key="1">
    <citation type="journal article" date="2020" name="Mol. Biol. Evol.">
        <title>Distinct Expression and Methylation Patterns for Genes with Different Fates following a Single Whole-Genome Duplication in Flowering Plants.</title>
        <authorList>
            <person name="Shi T."/>
            <person name="Rahmani R.S."/>
            <person name="Gugger P.F."/>
            <person name="Wang M."/>
            <person name="Li H."/>
            <person name="Zhang Y."/>
            <person name="Li Z."/>
            <person name="Wang Q."/>
            <person name="Van de Peer Y."/>
            <person name="Marchal K."/>
            <person name="Chen J."/>
        </authorList>
    </citation>
    <scope>NUCLEOTIDE SEQUENCE [LARGE SCALE GENOMIC DNA]</scope>
    <source>
        <tissue evidence="6">Leaf</tissue>
    </source>
</reference>
<dbReference type="InterPro" id="IPR017938">
    <property type="entry name" value="Riboflavin_synthase-like_b-brl"/>
</dbReference>
<gene>
    <name evidence="6" type="ORF">HUJ06_001540</name>
</gene>
<protein>
    <recommendedName>
        <fullName evidence="5">Sulfite reductase [NADPH] flavoprotein alpha-component-like FAD-binding domain-containing protein</fullName>
    </recommendedName>
</protein>
<dbReference type="Proteomes" id="UP000607653">
    <property type="component" value="Unassembled WGS sequence"/>
</dbReference>